<comment type="caution">
    <text evidence="3">The sequence shown here is derived from an EMBL/GenBank/DDBJ whole genome shotgun (WGS) entry which is preliminary data.</text>
</comment>
<dbReference type="InterPro" id="IPR001447">
    <property type="entry name" value="Arylamine_N-AcTrfase"/>
</dbReference>
<evidence type="ECO:0000256" key="1">
    <source>
        <dbReference type="ARBA" id="ARBA00006547"/>
    </source>
</evidence>
<dbReference type="EMBL" id="JBHRZF010000169">
    <property type="protein sequence ID" value="MFC3862068.1"/>
    <property type="molecule type" value="Genomic_DNA"/>
</dbReference>
<dbReference type="PRINTS" id="PR01543">
    <property type="entry name" value="ANATRNSFRASE"/>
</dbReference>
<gene>
    <name evidence="3" type="ORF">ACFOPQ_14965</name>
</gene>
<dbReference type="SUPFAM" id="SSF54001">
    <property type="entry name" value="Cysteine proteinases"/>
    <property type="match status" value="1"/>
</dbReference>
<proteinExistence type="inferred from homology"/>
<sequence length="258" mass="28900">MNNLTPEQVITYLRRLGIKAPGPPTLATLNALHVAHQQRLPFENLDIHLGRPIILNLSEIAGKVLNSGRGGYCYELNTLFAALLRSLGYGVELLSARVMGPTGTPGPEFDHLALRVTSPEFSGAYLVDVGFGDAFLEPLPLQNGFTRQQGQKILRLEQHGERWTYLEDRGEGVQPQYDFTLTPRQLDEFKEMNHWQQTAPESHFTQNRICSIATLTGRISLSGNRLITTEHGVRYEQTLNDNEIDDVLNQSFGVVTFL</sequence>
<name>A0ABV8A8L5_9DEIO</name>
<dbReference type="PANTHER" id="PTHR11786:SF0">
    <property type="entry name" value="ARYLAMINE N-ACETYLTRANSFERASE 4-RELATED"/>
    <property type="match status" value="1"/>
</dbReference>
<evidence type="ECO:0000313" key="3">
    <source>
        <dbReference type="EMBL" id="MFC3862068.1"/>
    </source>
</evidence>
<protein>
    <submittedName>
        <fullName evidence="3">Arylamine N-acetyltransferase</fullName>
    </submittedName>
</protein>
<dbReference type="Gene3D" id="2.40.128.150">
    <property type="entry name" value="Cysteine proteinases"/>
    <property type="match status" value="1"/>
</dbReference>
<dbReference type="Gene3D" id="3.30.2140.10">
    <property type="entry name" value="Arylamine N-acetyltransferase"/>
    <property type="match status" value="1"/>
</dbReference>
<keyword evidence="4" id="KW-1185">Reference proteome</keyword>
<comment type="similarity">
    <text evidence="1 2">Belongs to the arylamine N-acetyltransferase family.</text>
</comment>
<dbReference type="PANTHER" id="PTHR11786">
    <property type="entry name" value="N-HYDROXYARYLAMINE O-ACETYLTRANSFERASE"/>
    <property type="match status" value="1"/>
</dbReference>
<dbReference type="RefSeq" id="WP_380079588.1">
    <property type="nucleotide sequence ID" value="NZ_JBHRZF010000169.1"/>
</dbReference>
<dbReference type="Proteomes" id="UP001595748">
    <property type="component" value="Unassembled WGS sequence"/>
</dbReference>
<evidence type="ECO:0000313" key="4">
    <source>
        <dbReference type="Proteomes" id="UP001595748"/>
    </source>
</evidence>
<accession>A0ABV8A8L5</accession>
<dbReference type="InterPro" id="IPR038765">
    <property type="entry name" value="Papain-like_cys_pep_sf"/>
</dbReference>
<reference evidence="4" key="1">
    <citation type="journal article" date="2019" name="Int. J. Syst. Evol. Microbiol.">
        <title>The Global Catalogue of Microorganisms (GCM) 10K type strain sequencing project: providing services to taxonomists for standard genome sequencing and annotation.</title>
        <authorList>
            <consortium name="The Broad Institute Genomics Platform"/>
            <consortium name="The Broad Institute Genome Sequencing Center for Infectious Disease"/>
            <person name="Wu L."/>
            <person name="Ma J."/>
        </authorList>
    </citation>
    <scope>NUCLEOTIDE SEQUENCE [LARGE SCALE GENOMIC DNA]</scope>
    <source>
        <strain evidence="4">CCTCC AB 2013263</strain>
    </source>
</reference>
<dbReference type="Pfam" id="PF00797">
    <property type="entry name" value="Acetyltransf_2"/>
    <property type="match status" value="1"/>
</dbReference>
<evidence type="ECO:0000256" key="2">
    <source>
        <dbReference type="RuleBase" id="RU003452"/>
    </source>
</evidence>
<organism evidence="3 4">
    <name type="scientific">Deinococcus antarcticus</name>
    <dbReference type="NCBI Taxonomy" id="1298767"/>
    <lineage>
        <taxon>Bacteria</taxon>
        <taxon>Thermotogati</taxon>
        <taxon>Deinococcota</taxon>
        <taxon>Deinococci</taxon>
        <taxon>Deinococcales</taxon>
        <taxon>Deinococcaceae</taxon>
        <taxon>Deinococcus</taxon>
    </lineage>
</organism>